<sequence length="125" mass="13563">MDDEGPLLPEIWRTLLNPVKSWVVFAHGTCVILMDPAPGDLAAQAVDLLREYGPVVPGTPAGDFDVIHLEDAPGWAVACHHPDILTYVAPDEVAVPDDLRVGLAGRAKRDADGRELTVVHVEDRR</sequence>
<comment type="caution">
    <text evidence="1">The sequence shown here is derived from an EMBL/GenBank/DDBJ whole genome shotgun (WGS) entry which is preliminary data.</text>
</comment>
<proteinExistence type="predicted"/>
<dbReference type="EMBL" id="JACHGN010000034">
    <property type="protein sequence ID" value="MBB5139936.1"/>
    <property type="molecule type" value="Genomic_DNA"/>
</dbReference>
<keyword evidence="2" id="KW-1185">Reference proteome</keyword>
<dbReference type="AlphaFoldDB" id="A0A840PM02"/>
<dbReference type="RefSeq" id="WP_185056743.1">
    <property type="nucleotide sequence ID" value="NZ_BAABIX010000052.1"/>
</dbReference>
<reference evidence="1 2" key="1">
    <citation type="submission" date="2020-08" db="EMBL/GenBank/DDBJ databases">
        <title>Genomic Encyclopedia of Type Strains, Phase IV (KMG-IV): sequencing the most valuable type-strain genomes for metagenomic binning, comparative biology and taxonomic classification.</title>
        <authorList>
            <person name="Goeker M."/>
        </authorList>
    </citation>
    <scope>NUCLEOTIDE SEQUENCE [LARGE SCALE GENOMIC DNA]</scope>
    <source>
        <strain evidence="1 2">DSM 45615</strain>
    </source>
</reference>
<gene>
    <name evidence="1" type="ORF">HNP84_009700</name>
</gene>
<protein>
    <submittedName>
        <fullName evidence="1">Uncharacterized protein</fullName>
    </submittedName>
</protein>
<name>A0A840PM02_9ACTN</name>
<evidence type="ECO:0000313" key="2">
    <source>
        <dbReference type="Proteomes" id="UP000578449"/>
    </source>
</evidence>
<organism evidence="1 2">
    <name type="scientific">Thermocatellispora tengchongensis</name>
    <dbReference type="NCBI Taxonomy" id="1073253"/>
    <lineage>
        <taxon>Bacteria</taxon>
        <taxon>Bacillati</taxon>
        <taxon>Actinomycetota</taxon>
        <taxon>Actinomycetes</taxon>
        <taxon>Streptosporangiales</taxon>
        <taxon>Streptosporangiaceae</taxon>
        <taxon>Thermocatellispora</taxon>
    </lineage>
</organism>
<accession>A0A840PM02</accession>
<evidence type="ECO:0000313" key="1">
    <source>
        <dbReference type="EMBL" id="MBB5139936.1"/>
    </source>
</evidence>
<dbReference type="Proteomes" id="UP000578449">
    <property type="component" value="Unassembled WGS sequence"/>
</dbReference>